<feature type="signal peptide" evidence="1">
    <location>
        <begin position="1"/>
        <end position="18"/>
    </location>
</feature>
<organism evidence="2">
    <name type="scientific">Anopheles marajoara</name>
    <dbReference type="NCBI Taxonomy" id="58244"/>
    <lineage>
        <taxon>Eukaryota</taxon>
        <taxon>Metazoa</taxon>
        <taxon>Ecdysozoa</taxon>
        <taxon>Arthropoda</taxon>
        <taxon>Hexapoda</taxon>
        <taxon>Insecta</taxon>
        <taxon>Pterygota</taxon>
        <taxon>Neoptera</taxon>
        <taxon>Endopterygota</taxon>
        <taxon>Diptera</taxon>
        <taxon>Nematocera</taxon>
        <taxon>Culicoidea</taxon>
        <taxon>Culicidae</taxon>
        <taxon>Anophelinae</taxon>
        <taxon>Anopheles</taxon>
    </lineage>
</organism>
<dbReference type="AlphaFoldDB" id="A0A2M4CEB8"/>
<sequence length="70" mass="8046">MIVQWLAGVLSSLNVCFALSSHYLGWQFGCKTFLWVRDLLRNQLRNKNQAQPLWSLGKSMQMKMVVKSTG</sequence>
<evidence type="ECO:0000256" key="1">
    <source>
        <dbReference type="SAM" id="SignalP"/>
    </source>
</evidence>
<evidence type="ECO:0000313" key="2">
    <source>
        <dbReference type="EMBL" id="MBW63609.1"/>
    </source>
</evidence>
<feature type="chain" id="PRO_5014695194" evidence="1">
    <location>
        <begin position="19"/>
        <end position="70"/>
    </location>
</feature>
<reference evidence="2" key="1">
    <citation type="submission" date="2018-01" db="EMBL/GenBank/DDBJ databases">
        <title>An insight into the sialome of Amazonian anophelines.</title>
        <authorList>
            <person name="Ribeiro J.M."/>
            <person name="Scarpassa V."/>
            <person name="Calvo E."/>
        </authorList>
    </citation>
    <scope>NUCLEOTIDE SEQUENCE</scope>
    <source>
        <tissue evidence="2">Salivary glands</tissue>
    </source>
</reference>
<dbReference type="EMBL" id="GGFJ01014468">
    <property type="protein sequence ID" value="MBW63609.1"/>
    <property type="molecule type" value="Transcribed_RNA"/>
</dbReference>
<accession>A0A2M4CEB8</accession>
<proteinExistence type="predicted"/>
<protein>
    <submittedName>
        <fullName evidence="2">Putative secreted protein</fullName>
    </submittedName>
</protein>
<keyword evidence="1" id="KW-0732">Signal</keyword>
<name>A0A2M4CEB8_9DIPT</name>